<gene>
    <name evidence="1" type="ORF">FBU59_004361</name>
</gene>
<dbReference type="EMBL" id="JANBPW010003086">
    <property type="protein sequence ID" value="KAJ1938694.1"/>
    <property type="molecule type" value="Genomic_DNA"/>
</dbReference>
<evidence type="ECO:0000313" key="2">
    <source>
        <dbReference type="Proteomes" id="UP001150603"/>
    </source>
</evidence>
<proteinExistence type="predicted"/>
<sequence length="378" mass="41240">MSFFIGLSAALLGNVVIGTGQCLQKYALNKLQREWETRRVEHSIDTSVAYDTGYSSSLDIRSRSSSLTGPSYSRGAVTTATPSDDGPRPRYTEKLWIAGLLMNYAGELFGNSVALSYLSASVVAPLGIIAVIVNMVLAERFLGERVTANQRYGFMVIMAGVGCILLVAPRKAAANDAVQFIEVVSTSGILGLFGLFYVVQAVLITMIRKGRQSLFLYVLVASLFGSMNVMVSKILTMFMRLRLSYSAIPNPADIVFYGAVEAAKVRPAILFLTGPQVLAAIVMVASIVGQESFRQQALGRYPVMEFQPVFFATFNVVATLSGLLLFKELDGWMHGLVFFSAFFVGIGFILYGSKFLQKAKSVSLPSHIRLHKENLKSL</sequence>
<name>A0ACC1J5R3_9FUNG</name>
<accession>A0ACC1J5R3</accession>
<comment type="caution">
    <text evidence="1">The sequence shown here is derived from an EMBL/GenBank/DDBJ whole genome shotgun (WGS) entry which is preliminary data.</text>
</comment>
<keyword evidence="2" id="KW-1185">Reference proteome</keyword>
<protein>
    <submittedName>
        <fullName evidence="1">Uncharacterized protein</fullName>
    </submittedName>
</protein>
<dbReference type="Proteomes" id="UP001150603">
    <property type="component" value="Unassembled WGS sequence"/>
</dbReference>
<evidence type="ECO:0000313" key="1">
    <source>
        <dbReference type="EMBL" id="KAJ1938694.1"/>
    </source>
</evidence>
<organism evidence="1 2">
    <name type="scientific">Linderina macrospora</name>
    <dbReference type="NCBI Taxonomy" id="4868"/>
    <lineage>
        <taxon>Eukaryota</taxon>
        <taxon>Fungi</taxon>
        <taxon>Fungi incertae sedis</taxon>
        <taxon>Zoopagomycota</taxon>
        <taxon>Kickxellomycotina</taxon>
        <taxon>Kickxellomycetes</taxon>
        <taxon>Kickxellales</taxon>
        <taxon>Kickxellaceae</taxon>
        <taxon>Linderina</taxon>
    </lineage>
</organism>
<reference evidence="1" key="1">
    <citation type="submission" date="2022-07" db="EMBL/GenBank/DDBJ databases">
        <title>Phylogenomic reconstructions and comparative analyses of Kickxellomycotina fungi.</title>
        <authorList>
            <person name="Reynolds N.K."/>
            <person name="Stajich J.E."/>
            <person name="Barry K."/>
            <person name="Grigoriev I.V."/>
            <person name="Crous P."/>
            <person name="Smith M.E."/>
        </authorList>
    </citation>
    <scope>NUCLEOTIDE SEQUENCE</scope>
    <source>
        <strain evidence="1">NRRL 5244</strain>
    </source>
</reference>